<feature type="region of interest" description="Disordered" evidence="1">
    <location>
        <begin position="502"/>
        <end position="525"/>
    </location>
</feature>
<gene>
    <name evidence="2" type="ORF">MSAN_00506700</name>
</gene>
<dbReference type="OrthoDB" id="3254880at2759"/>
<keyword evidence="3" id="KW-1185">Reference proteome</keyword>
<organism evidence="2 3">
    <name type="scientific">Mycena sanguinolenta</name>
    <dbReference type="NCBI Taxonomy" id="230812"/>
    <lineage>
        <taxon>Eukaryota</taxon>
        <taxon>Fungi</taxon>
        <taxon>Dikarya</taxon>
        <taxon>Basidiomycota</taxon>
        <taxon>Agaricomycotina</taxon>
        <taxon>Agaricomycetes</taxon>
        <taxon>Agaricomycetidae</taxon>
        <taxon>Agaricales</taxon>
        <taxon>Marasmiineae</taxon>
        <taxon>Mycenaceae</taxon>
        <taxon>Mycena</taxon>
    </lineage>
</organism>
<feature type="compositionally biased region" description="Low complexity" evidence="1">
    <location>
        <begin position="71"/>
        <end position="115"/>
    </location>
</feature>
<dbReference type="EMBL" id="JACAZH010000003">
    <property type="protein sequence ID" value="KAF7372994.1"/>
    <property type="molecule type" value="Genomic_DNA"/>
</dbReference>
<dbReference type="Proteomes" id="UP000623467">
    <property type="component" value="Unassembled WGS sequence"/>
</dbReference>
<evidence type="ECO:0000256" key="1">
    <source>
        <dbReference type="SAM" id="MobiDB-lite"/>
    </source>
</evidence>
<feature type="compositionally biased region" description="Acidic residues" evidence="1">
    <location>
        <begin position="507"/>
        <end position="525"/>
    </location>
</feature>
<dbReference type="AlphaFoldDB" id="A0A8H6Z996"/>
<feature type="compositionally biased region" description="Polar residues" evidence="1">
    <location>
        <begin position="11"/>
        <end position="22"/>
    </location>
</feature>
<feature type="compositionally biased region" description="Polar residues" evidence="1">
    <location>
        <begin position="310"/>
        <end position="321"/>
    </location>
</feature>
<proteinExistence type="predicted"/>
<comment type="caution">
    <text evidence="2">The sequence shown here is derived from an EMBL/GenBank/DDBJ whole genome shotgun (WGS) entry which is preliminary data.</text>
</comment>
<feature type="region of interest" description="Disordered" evidence="1">
    <location>
        <begin position="302"/>
        <end position="323"/>
    </location>
</feature>
<protein>
    <submittedName>
        <fullName evidence="2">Uncharacterized protein</fullName>
    </submittedName>
</protein>
<reference evidence="2" key="1">
    <citation type="submission" date="2020-05" db="EMBL/GenBank/DDBJ databases">
        <title>Mycena genomes resolve the evolution of fungal bioluminescence.</title>
        <authorList>
            <person name="Tsai I.J."/>
        </authorList>
    </citation>
    <scope>NUCLEOTIDE SEQUENCE</scope>
    <source>
        <strain evidence="2">160909Yilan</strain>
    </source>
</reference>
<accession>A0A8H6Z996</accession>
<evidence type="ECO:0000313" key="3">
    <source>
        <dbReference type="Proteomes" id="UP000623467"/>
    </source>
</evidence>
<evidence type="ECO:0000313" key="2">
    <source>
        <dbReference type="EMBL" id="KAF7372994.1"/>
    </source>
</evidence>
<feature type="region of interest" description="Disordered" evidence="1">
    <location>
        <begin position="1"/>
        <end position="144"/>
    </location>
</feature>
<name>A0A8H6Z996_9AGAR</name>
<sequence length="538" mass="58841">MPKDTSKPTRRATSSHNPSSRTSKAKKKPIVKFTTMTDKDKGKRAASPSGEDSGSGSARKKTRTTSGAQKSTGQGTSTSADAASGTASASGAADSGSATGAGQGSTRAAGEAAGVDAEENTPPKKRLRNPWGIQPSEVDKEAKPTQRAFQRVIRAMCGLLTQQDILPSAEGKLNHYDKRFDKVDDLLKEAAERAKTLIRDAERVSGPIANDIARIPAAYLSTVFTMVQKAGLQGFCPDVEGPAQSSYNELHRHLAVAAFQFLSSSFALMGLNVNNEVAQNHDLLEDMYDNFVYGTLAQNTRMERRRPGSLSRSQQNSTAYKSRTRLATARFETARTLKLRKPVLRMVYVDEVHSDDEHGEVRHVREKPGRNPVVTKFLLETLDVETENYKKRNGRRGQSNSMSGRKLHADGMFPLRPVSDIGLILPPDVPIDFFTPEFYNSLTVKERARYADTGVAFPLVQYAFNDAHAHWMKMGKADFMKAYGNDVLALYNIPSVEEIAGLSDSEGGQEADDEEEINLADTDDEMDVDEVEVATALV</sequence>